<dbReference type="HOGENOM" id="CLU_2988884_0_0_9"/>
<reference evidence="1 2" key="1">
    <citation type="submission" date="2009-02" db="EMBL/GenBank/DDBJ databases">
        <authorList>
            <person name="Fulton L."/>
            <person name="Clifton S."/>
            <person name="Fulton B."/>
            <person name="Xu J."/>
            <person name="Minx P."/>
            <person name="Pepin K.H."/>
            <person name="Johnson M."/>
            <person name="Bhonagiri V."/>
            <person name="Nash W.E."/>
            <person name="Mardis E.R."/>
            <person name="Wilson R.K."/>
        </authorList>
    </citation>
    <scope>NUCLEOTIDE SEQUENCE [LARGE SCALE GENOMIC DNA]</scope>
    <source>
        <strain evidence="1 2">ATCC 27758</strain>
    </source>
</reference>
<proteinExistence type="predicted"/>
<reference evidence="1 2" key="2">
    <citation type="submission" date="2009-03" db="EMBL/GenBank/DDBJ databases">
        <title>Draft genome sequence of Coprococcus comes (ATCC 27758).</title>
        <authorList>
            <person name="Sudarsanam P."/>
            <person name="Ley R."/>
            <person name="Guruge J."/>
            <person name="Turnbaugh P.J."/>
            <person name="Mahowald M."/>
            <person name="Liep D."/>
            <person name="Gordon J."/>
        </authorList>
    </citation>
    <scope>NUCLEOTIDE SEQUENCE [LARGE SCALE GENOMIC DNA]</scope>
    <source>
        <strain evidence="1 2">ATCC 27758</strain>
    </source>
</reference>
<name>C0B5E7_9FIRM</name>
<evidence type="ECO:0000313" key="2">
    <source>
        <dbReference type="Proteomes" id="UP000003793"/>
    </source>
</evidence>
<accession>C0B5E7</accession>
<dbReference type="AlphaFoldDB" id="C0B5E7"/>
<organism evidence="1 2">
    <name type="scientific">Coprococcus comes ATCC 27758</name>
    <dbReference type="NCBI Taxonomy" id="470146"/>
    <lineage>
        <taxon>Bacteria</taxon>
        <taxon>Bacillati</taxon>
        <taxon>Bacillota</taxon>
        <taxon>Clostridia</taxon>
        <taxon>Lachnospirales</taxon>
        <taxon>Lachnospiraceae</taxon>
        <taxon>Coprococcus</taxon>
    </lineage>
</organism>
<comment type="caution">
    <text evidence="1">The sequence shown here is derived from an EMBL/GenBank/DDBJ whole genome shotgun (WGS) entry which is preliminary data.</text>
</comment>
<dbReference type="Proteomes" id="UP000003793">
    <property type="component" value="Unassembled WGS sequence"/>
</dbReference>
<protein>
    <submittedName>
        <fullName evidence="1">Uncharacterized protein</fullName>
    </submittedName>
</protein>
<gene>
    <name evidence="1" type="ORF">COPCOM_00368</name>
</gene>
<dbReference type="EMBL" id="ABVR01000032">
    <property type="protein sequence ID" value="EEG91287.1"/>
    <property type="molecule type" value="Genomic_DNA"/>
</dbReference>
<sequence>MISEFHLHCTKVNCRNFFCKIDRLTVLVKMTVPNLERKNCKERYYTNLPFRLQFPKS</sequence>
<evidence type="ECO:0000313" key="1">
    <source>
        <dbReference type="EMBL" id="EEG91287.1"/>
    </source>
</evidence>